<dbReference type="Gene3D" id="3.30.565.10">
    <property type="entry name" value="Histidine kinase-like ATPase, C-terminal domain"/>
    <property type="match status" value="1"/>
</dbReference>
<dbReference type="GO" id="GO:0016791">
    <property type="term" value="F:phosphatase activity"/>
    <property type="evidence" value="ECO:0007669"/>
    <property type="project" value="TreeGrafter"/>
</dbReference>
<organism evidence="4 5">
    <name type="scientific">Streptomyces brasiliensis</name>
    <dbReference type="NCBI Taxonomy" id="1954"/>
    <lineage>
        <taxon>Bacteria</taxon>
        <taxon>Bacillati</taxon>
        <taxon>Actinomycetota</taxon>
        <taxon>Actinomycetes</taxon>
        <taxon>Kitasatosporales</taxon>
        <taxon>Streptomycetaceae</taxon>
        <taxon>Streptomyces</taxon>
    </lineage>
</organism>
<evidence type="ECO:0000256" key="1">
    <source>
        <dbReference type="ARBA" id="ARBA00022801"/>
    </source>
</evidence>
<dbReference type="SUPFAM" id="SSF55874">
    <property type="entry name" value="ATPase domain of HSP90 chaperone/DNA topoisomerase II/histidine kinase"/>
    <property type="match status" value="1"/>
</dbReference>
<keyword evidence="1" id="KW-0378">Hydrolase</keyword>
<dbReference type="InterPro" id="IPR052016">
    <property type="entry name" value="Bact_Sigma-Reg"/>
</dbReference>
<name>A0A917P3E9_9ACTN</name>
<dbReference type="CDD" id="cd16936">
    <property type="entry name" value="HATPase_RsbW-like"/>
    <property type="match status" value="1"/>
</dbReference>
<dbReference type="PANTHER" id="PTHR43156:SF2">
    <property type="entry name" value="STAGE II SPORULATION PROTEIN E"/>
    <property type="match status" value="1"/>
</dbReference>
<evidence type="ECO:0000313" key="5">
    <source>
        <dbReference type="Proteomes" id="UP000657574"/>
    </source>
</evidence>
<dbReference type="Proteomes" id="UP000657574">
    <property type="component" value="Unassembled WGS sequence"/>
</dbReference>
<dbReference type="PANTHER" id="PTHR43156">
    <property type="entry name" value="STAGE II SPORULATION PROTEIN E-RELATED"/>
    <property type="match status" value="1"/>
</dbReference>
<dbReference type="SMART" id="SM00331">
    <property type="entry name" value="PP2C_SIG"/>
    <property type="match status" value="1"/>
</dbReference>
<dbReference type="Pfam" id="PF07228">
    <property type="entry name" value="SpoIIE"/>
    <property type="match status" value="1"/>
</dbReference>
<gene>
    <name evidence="4" type="ORF">GCM10010121_081940</name>
</gene>
<protein>
    <recommendedName>
        <fullName evidence="3">PPM-type phosphatase domain-containing protein</fullName>
    </recommendedName>
</protein>
<dbReference type="AlphaFoldDB" id="A0A917P3E9"/>
<evidence type="ECO:0000259" key="3">
    <source>
        <dbReference type="SMART" id="SM00331"/>
    </source>
</evidence>
<reference evidence="4" key="1">
    <citation type="journal article" date="2014" name="Int. J. Syst. Evol. Microbiol.">
        <title>Complete genome sequence of Corynebacterium casei LMG S-19264T (=DSM 44701T), isolated from a smear-ripened cheese.</title>
        <authorList>
            <consortium name="US DOE Joint Genome Institute (JGI-PGF)"/>
            <person name="Walter F."/>
            <person name="Albersmeier A."/>
            <person name="Kalinowski J."/>
            <person name="Ruckert C."/>
        </authorList>
    </citation>
    <scope>NUCLEOTIDE SEQUENCE</scope>
    <source>
        <strain evidence="4">JCM 3086</strain>
    </source>
</reference>
<dbReference type="InterPro" id="IPR029016">
    <property type="entry name" value="GAF-like_dom_sf"/>
</dbReference>
<dbReference type="Pfam" id="PF13581">
    <property type="entry name" value="HATPase_c_2"/>
    <property type="match status" value="1"/>
</dbReference>
<comment type="caution">
    <text evidence="4">The sequence shown here is derived from an EMBL/GenBank/DDBJ whole genome shotgun (WGS) entry which is preliminary data.</text>
</comment>
<feature type="region of interest" description="Disordered" evidence="2">
    <location>
        <begin position="1"/>
        <end position="20"/>
    </location>
</feature>
<dbReference type="Pfam" id="PF13185">
    <property type="entry name" value="GAF_2"/>
    <property type="match status" value="1"/>
</dbReference>
<dbReference type="SUPFAM" id="SSF81606">
    <property type="entry name" value="PP2C-like"/>
    <property type="match status" value="1"/>
</dbReference>
<dbReference type="EMBL" id="BMQA01000058">
    <property type="protein sequence ID" value="GGJ58869.1"/>
    <property type="molecule type" value="Genomic_DNA"/>
</dbReference>
<dbReference type="InterPro" id="IPR001932">
    <property type="entry name" value="PPM-type_phosphatase-like_dom"/>
</dbReference>
<reference evidence="4" key="2">
    <citation type="submission" date="2020-09" db="EMBL/GenBank/DDBJ databases">
        <authorList>
            <person name="Sun Q."/>
            <person name="Ohkuma M."/>
        </authorList>
    </citation>
    <scope>NUCLEOTIDE SEQUENCE</scope>
    <source>
        <strain evidence="4">JCM 3086</strain>
    </source>
</reference>
<dbReference type="InterPro" id="IPR003018">
    <property type="entry name" value="GAF"/>
</dbReference>
<sequence length="760" mass="80754">MDDRSAPDARESRPDGRGHESAVVFSDELTAVLQRAVQQAAHRLHAVAAAVYLLTPDGGELRAAMIGGSPPSVLTLPGRMSLESSYASARALATHGVAILAEPDPLAEPEQGALAYPYTVASVPLETEGRRFGSLTVLRSENRGGYGDADCRWLTRIGDRLVVLLSDLHARGITIAPGNLPVLVPVFGTELPADEADQVVWGVPGVLGSSGMTLLYALQRLTEMLNRATTMEHVVGAAEFCVRAPLGARALVLASAAEGRLWVLGHSGDSSPLVRELHGTALHAGTPACRALRGRALFDSGRSGPSSRSRDGSGDGARAAAHLPLVGSWHVVDLPMPEAAPVVGLCCLSFDGPRTFPPEERAVLTMMAGHLGSAVQRIELSTGRQALAEVMQKRLLPAALAEAPRLTTTARYRPAQTTGEAGGDWYDVITMPDDRVVLVLGDVEGHTLESAAVMGQLRTAVAAYATEGHGPGALLERTDRLLSRLGTELLATCCVVAVDTETGAAEVALAGHPAPLARLPDGTVRRLWAPPNVPLGLHVRDPYRSREHTLPPGTVLVLYSDGLHEPDRDDVRARLDGLGPPAGTDLEQLADGLLQDTPARRDDAALLLARYEGTDGGRAPRVARLHVHRRDLRAVRKARGFVHECLCDWDLADLADDLVLITSELVTNALIHAGSDVDLRLRAFGDRVRLEVRDSDSDPPVPTAYSLTEEGSARAEHGRGLFLVDALACTWNTSPSGRGKTVWLEMDIPGVGGAADRRMT</sequence>
<evidence type="ECO:0000256" key="2">
    <source>
        <dbReference type="SAM" id="MobiDB-lite"/>
    </source>
</evidence>
<evidence type="ECO:0000313" key="4">
    <source>
        <dbReference type="EMBL" id="GGJ58869.1"/>
    </source>
</evidence>
<dbReference type="SUPFAM" id="SSF55781">
    <property type="entry name" value="GAF domain-like"/>
    <property type="match status" value="2"/>
</dbReference>
<proteinExistence type="predicted"/>
<dbReference type="InterPro" id="IPR036457">
    <property type="entry name" value="PPM-type-like_dom_sf"/>
</dbReference>
<dbReference type="Gene3D" id="3.60.40.10">
    <property type="entry name" value="PPM-type phosphatase domain"/>
    <property type="match status" value="1"/>
</dbReference>
<dbReference type="InterPro" id="IPR003594">
    <property type="entry name" value="HATPase_dom"/>
</dbReference>
<accession>A0A917P3E9</accession>
<keyword evidence="5" id="KW-1185">Reference proteome</keyword>
<dbReference type="Gene3D" id="3.30.450.40">
    <property type="match status" value="2"/>
</dbReference>
<dbReference type="InterPro" id="IPR036890">
    <property type="entry name" value="HATPase_C_sf"/>
</dbReference>
<feature type="domain" description="PPM-type phosphatase" evidence="3">
    <location>
        <begin position="406"/>
        <end position="611"/>
    </location>
</feature>
<dbReference type="RefSeq" id="WP_189316415.1">
    <property type="nucleotide sequence ID" value="NZ_BMQA01000058.1"/>
</dbReference>